<dbReference type="InterPro" id="IPR017896">
    <property type="entry name" value="4Fe4S_Fe-S-bd"/>
</dbReference>
<feature type="transmembrane region" description="Helical" evidence="7">
    <location>
        <begin position="12"/>
        <end position="31"/>
    </location>
</feature>
<dbReference type="PANTHER" id="PTHR30176:SF3">
    <property type="entry name" value="FERREDOXIN-TYPE PROTEIN NAPH"/>
    <property type="match status" value="1"/>
</dbReference>
<dbReference type="InterPro" id="IPR051684">
    <property type="entry name" value="Electron_Trans/Redox"/>
</dbReference>
<evidence type="ECO:0000256" key="3">
    <source>
        <dbReference type="ARBA" id="ARBA00022723"/>
    </source>
</evidence>
<dbReference type="InterPro" id="IPR017900">
    <property type="entry name" value="4Fe4S_Fe_S_CS"/>
</dbReference>
<dbReference type="GO" id="GO:0046872">
    <property type="term" value="F:metal ion binding"/>
    <property type="evidence" value="ECO:0007669"/>
    <property type="project" value="UniProtKB-KW"/>
</dbReference>
<feature type="transmembrane region" description="Helical" evidence="7">
    <location>
        <begin position="127"/>
        <end position="149"/>
    </location>
</feature>
<dbReference type="Pfam" id="PF11614">
    <property type="entry name" value="FixG_C"/>
    <property type="match status" value="1"/>
</dbReference>
<sequence>MQGHITHYTQKRYIWYLIATIIIFTLPFVRINDNHFFLLSFDHKRLHLFFTAFDTQEFYLMPFVLILLFLTIFFVTTLAGRIWCAWSCPQTIFRVIYRDIIQTKLLKIRKNINNKQKEYEGQFFKKFLGILLFYLISIVAVSNLLWYFIPPEDFFTYIQNPSEHLLLLGILFCASLFLTLDITYLAEKFCVYVCPYARIQSVMFDHDTMQVIYDEKRGGVIYDGKTKLYKKPPQGECIGCEACVSVCPTHIDIRAGMQLECINCLECADACSTIQNKFNRPSLINWTSAKAIQTREKVNYLRFRTIAYAGVLFIALIALFVMGSRKENMLLNINRSTELYSIKHKNNTLQITNAYTFLFQNTDSKPHEYYFEATLEGVENGVKILRPTKPFRLEAGAKDKKIIVLEALKELANDSQKDTIFSLKIKAYALDDPNIVVYRESIFVYPKNTLLKGKNDE</sequence>
<comment type="caution">
    <text evidence="9">The sequence shown here is derived from an EMBL/GenBank/DDBJ whole genome shotgun (WGS) entry which is preliminary data.</text>
</comment>
<gene>
    <name evidence="9" type="ORF">AA994_01900</name>
</gene>
<evidence type="ECO:0000256" key="2">
    <source>
        <dbReference type="ARBA" id="ARBA00022485"/>
    </source>
</evidence>
<keyword evidence="5" id="KW-0408">Iron</keyword>
<accession>A0A2G4R5M7</accession>
<organism evidence="9 10">
    <name type="scientific">Campylobacter vulpis</name>
    <dbReference type="NCBI Taxonomy" id="1655500"/>
    <lineage>
        <taxon>Bacteria</taxon>
        <taxon>Pseudomonadati</taxon>
        <taxon>Campylobacterota</taxon>
        <taxon>Epsilonproteobacteria</taxon>
        <taxon>Campylobacterales</taxon>
        <taxon>Campylobacteraceae</taxon>
        <taxon>Campylobacter</taxon>
    </lineage>
</organism>
<feature type="transmembrane region" description="Helical" evidence="7">
    <location>
        <begin position="305"/>
        <end position="323"/>
    </location>
</feature>
<feature type="transmembrane region" description="Helical" evidence="7">
    <location>
        <begin position="58"/>
        <end position="84"/>
    </location>
</feature>
<feature type="transmembrane region" description="Helical" evidence="7">
    <location>
        <begin position="164"/>
        <end position="186"/>
    </location>
</feature>
<keyword evidence="4" id="KW-0249">Electron transport</keyword>
<dbReference type="GO" id="GO:0051539">
    <property type="term" value="F:4 iron, 4 sulfur cluster binding"/>
    <property type="evidence" value="ECO:0007669"/>
    <property type="project" value="UniProtKB-KW"/>
</dbReference>
<feature type="domain" description="4Fe-4S ferredoxin-type" evidence="8">
    <location>
        <begin position="226"/>
        <end position="256"/>
    </location>
</feature>
<keyword evidence="2" id="KW-0004">4Fe-4S</keyword>
<evidence type="ECO:0000256" key="1">
    <source>
        <dbReference type="ARBA" id="ARBA00022448"/>
    </source>
</evidence>
<evidence type="ECO:0000256" key="5">
    <source>
        <dbReference type="ARBA" id="ARBA00023004"/>
    </source>
</evidence>
<dbReference type="EMBL" id="LDWY01000019">
    <property type="protein sequence ID" value="PHY91807.1"/>
    <property type="molecule type" value="Genomic_DNA"/>
</dbReference>
<evidence type="ECO:0000313" key="9">
    <source>
        <dbReference type="EMBL" id="PHY91807.1"/>
    </source>
</evidence>
<dbReference type="GO" id="GO:0005886">
    <property type="term" value="C:plasma membrane"/>
    <property type="evidence" value="ECO:0007669"/>
    <property type="project" value="TreeGrafter"/>
</dbReference>
<dbReference type="NCBIfam" id="TIGR02745">
    <property type="entry name" value="ccoG_rdxA_fixG"/>
    <property type="match status" value="1"/>
</dbReference>
<protein>
    <submittedName>
        <fullName evidence="9">4Fe-4S ferredoxin</fullName>
    </submittedName>
</protein>
<dbReference type="OrthoDB" id="9811700at2"/>
<dbReference type="SUPFAM" id="SSF54862">
    <property type="entry name" value="4Fe-4S ferredoxins"/>
    <property type="match status" value="1"/>
</dbReference>
<dbReference type="PANTHER" id="PTHR30176">
    <property type="entry name" value="FERREDOXIN-TYPE PROTEIN NAPH"/>
    <property type="match status" value="1"/>
</dbReference>
<dbReference type="Proteomes" id="UP000237472">
    <property type="component" value="Unassembled WGS sequence"/>
</dbReference>
<evidence type="ECO:0000256" key="4">
    <source>
        <dbReference type="ARBA" id="ARBA00022982"/>
    </source>
</evidence>
<keyword evidence="7" id="KW-0472">Membrane</keyword>
<keyword evidence="6" id="KW-0411">Iron-sulfur</keyword>
<proteinExistence type="predicted"/>
<evidence type="ECO:0000256" key="7">
    <source>
        <dbReference type="SAM" id="Phobius"/>
    </source>
</evidence>
<keyword evidence="3" id="KW-0479">Metal-binding</keyword>
<dbReference type="PROSITE" id="PS00198">
    <property type="entry name" value="4FE4S_FER_1"/>
    <property type="match status" value="1"/>
</dbReference>
<dbReference type="Pfam" id="PF13746">
    <property type="entry name" value="Fer4_18"/>
    <property type="match status" value="1"/>
</dbReference>
<reference evidence="10" key="1">
    <citation type="submission" date="2015-06" db="EMBL/GenBank/DDBJ databases">
        <authorList>
            <person name="Parisi A."/>
            <person name="Chiara M."/>
            <person name="Florio D."/>
            <person name="Miccolupo A."/>
            <person name="Manzari C."/>
            <person name="Mion D."/>
            <person name="Caruso M."/>
            <person name="D'erchia A.M."/>
            <person name="Zanoni R."/>
        </authorList>
    </citation>
    <scope>NUCLEOTIDE SEQUENCE [LARGE SCALE GENOMIC DNA]</scope>
    <source>
        <strain evidence="10">73/13</strain>
    </source>
</reference>
<dbReference type="InterPro" id="IPR032879">
    <property type="entry name" value="FixG_C"/>
</dbReference>
<dbReference type="RefSeq" id="WP_099461079.1">
    <property type="nucleotide sequence ID" value="NZ_LDWY01000019.1"/>
</dbReference>
<dbReference type="InterPro" id="IPR014116">
    <property type="entry name" value="Cyt_c_oxidase_cbb3_FixG"/>
</dbReference>
<evidence type="ECO:0000259" key="8">
    <source>
        <dbReference type="PROSITE" id="PS51379"/>
    </source>
</evidence>
<name>A0A2G4R5M7_9BACT</name>
<dbReference type="PROSITE" id="PS51379">
    <property type="entry name" value="4FE4S_FER_2"/>
    <property type="match status" value="1"/>
</dbReference>
<dbReference type="Gene3D" id="3.30.70.20">
    <property type="match status" value="1"/>
</dbReference>
<keyword evidence="7" id="KW-0812">Transmembrane</keyword>
<evidence type="ECO:0000313" key="10">
    <source>
        <dbReference type="Proteomes" id="UP000237472"/>
    </source>
</evidence>
<evidence type="ECO:0000256" key="6">
    <source>
        <dbReference type="ARBA" id="ARBA00023014"/>
    </source>
</evidence>
<keyword evidence="7" id="KW-1133">Transmembrane helix</keyword>
<dbReference type="Pfam" id="PF12801">
    <property type="entry name" value="Fer4_5"/>
    <property type="match status" value="1"/>
</dbReference>
<dbReference type="AlphaFoldDB" id="A0A2G4R5M7"/>
<keyword evidence="1" id="KW-0813">Transport</keyword>